<evidence type="ECO:0000313" key="2">
    <source>
        <dbReference type="Proteomes" id="UP000241311"/>
    </source>
</evidence>
<evidence type="ECO:0000313" key="1">
    <source>
        <dbReference type="EMBL" id="AQT27910.1"/>
    </source>
</evidence>
<name>A0A2P9J4Z3_9CAUD</name>
<gene>
    <name evidence="1" type="ORF">CB4_68</name>
</gene>
<reference evidence="1 2" key="1">
    <citation type="submission" date="2017-01" db="EMBL/GenBank/DDBJ databases">
        <title>Isolation and characterization of Pectobacterium phages.</title>
        <authorList>
            <person name="Buttimer C.T.H."/>
            <person name="Lucid A."/>
            <person name="Coffey A."/>
        </authorList>
    </citation>
    <scope>NUCLEOTIDE SEQUENCE [LARGE SCALE GENOMIC DNA]</scope>
</reference>
<proteinExistence type="predicted"/>
<dbReference type="Proteomes" id="UP000241311">
    <property type="component" value="Segment"/>
</dbReference>
<sequence>MGVKYSQLSPAEQRYVFDKAGKVTVNIMAKILKCKPERIKGWAYKHGLSLKVKRK</sequence>
<keyword evidence="2" id="KW-1185">Reference proteome</keyword>
<accession>A0A2P9J4Z3</accession>
<protein>
    <submittedName>
        <fullName evidence="1">Uncharacterized protein</fullName>
    </submittedName>
</protein>
<organism evidence="1 2">
    <name type="scientific">Pectobacterium phage vB_PatP_CB4</name>
    <dbReference type="NCBI Taxonomy" id="1958919"/>
    <lineage>
        <taxon>Viruses</taxon>
        <taxon>Duplodnaviria</taxon>
        <taxon>Heunggongvirae</taxon>
        <taxon>Uroviricota</taxon>
        <taxon>Caudoviricetes</taxon>
        <taxon>Schitoviridae</taxon>
        <taxon>Cbunavirus</taxon>
        <taxon>Cbunavirus CB4</taxon>
    </lineage>
</organism>
<dbReference type="EMBL" id="KY549659">
    <property type="protein sequence ID" value="AQT27910.1"/>
    <property type="molecule type" value="Genomic_DNA"/>
</dbReference>